<protein>
    <submittedName>
        <fullName evidence="1">Uncharacterized protein</fullName>
    </submittedName>
</protein>
<name>A0AAN7PII9_MYCAM</name>
<dbReference type="EMBL" id="JAUNZN010000001">
    <property type="protein sequence ID" value="KAK4831697.1"/>
    <property type="molecule type" value="Genomic_DNA"/>
</dbReference>
<accession>A0AAN7PII9</accession>
<comment type="caution">
    <text evidence="1">The sequence shown here is derived from an EMBL/GenBank/DDBJ whole genome shotgun (WGS) entry which is preliminary data.</text>
</comment>
<gene>
    <name evidence="1" type="ORF">QYF61_018749</name>
</gene>
<dbReference type="Proteomes" id="UP001333110">
    <property type="component" value="Unassembled WGS sequence"/>
</dbReference>
<evidence type="ECO:0000313" key="2">
    <source>
        <dbReference type="Proteomes" id="UP001333110"/>
    </source>
</evidence>
<dbReference type="AlphaFoldDB" id="A0AAN7PII9"/>
<evidence type="ECO:0000313" key="1">
    <source>
        <dbReference type="EMBL" id="KAK4831697.1"/>
    </source>
</evidence>
<proteinExistence type="predicted"/>
<sequence length="213" mass="23895">MDILGKVQRRAKKIIKGLVHLSYEDRLRELGLKEGSGGSYLMGGGNEEEGARLCSALPTDRTRASGHKSKNIKFHLNTRKQVFTLRVVKHRNRLPREAVKSPLTQLVQICWSDVAEMSVTVASLELVGEEHRARANGMQLKKTKNYMQFMTQAECCALSWTSSHRLQRNQNQELAKGMFTPLVERGEEVWHRGAGSGTKGNIAKSACFCFHAN</sequence>
<reference evidence="1 2" key="1">
    <citation type="journal article" date="2023" name="J. Hered.">
        <title>Chromosome-level genome of the wood stork (Mycteria americana) provides insight into avian chromosome evolution.</title>
        <authorList>
            <person name="Flamio R. Jr."/>
            <person name="Ramstad K.M."/>
        </authorList>
    </citation>
    <scope>NUCLEOTIDE SEQUENCE [LARGE SCALE GENOMIC DNA]</scope>
    <source>
        <strain evidence="1">JAX WOST 10</strain>
    </source>
</reference>
<keyword evidence="2" id="KW-1185">Reference proteome</keyword>
<organism evidence="1 2">
    <name type="scientific">Mycteria americana</name>
    <name type="common">Wood stork</name>
    <dbReference type="NCBI Taxonomy" id="33587"/>
    <lineage>
        <taxon>Eukaryota</taxon>
        <taxon>Metazoa</taxon>
        <taxon>Chordata</taxon>
        <taxon>Craniata</taxon>
        <taxon>Vertebrata</taxon>
        <taxon>Euteleostomi</taxon>
        <taxon>Archelosauria</taxon>
        <taxon>Archosauria</taxon>
        <taxon>Dinosauria</taxon>
        <taxon>Saurischia</taxon>
        <taxon>Theropoda</taxon>
        <taxon>Coelurosauria</taxon>
        <taxon>Aves</taxon>
        <taxon>Neognathae</taxon>
        <taxon>Neoaves</taxon>
        <taxon>Aequornithes</taxon>
        <taxon>Ciconiiformes</taxon>
        <taxon>Ciconiidae</taxon>
        <taxon>Mycteria</taxon>
    </lineage>
</organism>